<dbReference type="Gene3D" id="3.10.129.10">
    <property type="entry name" value="Hotdog Thioesterase"/>
    <property type="match status" value="1"/>
</dbReference>
<dbReference type="HOGENOM" id="CLU_101141_4_1_10"/>
<dbReference type="STRING" id="649349.Lbys_2906"/>
<dbReference type="SUPFAM" id="SSF54637">
    <property type="entry name" value="Thioesterase/thiol ester dehydrase-isomerase"/>
    <property type="match status" value="1"/>
</dbReference>
<dbReference type="PANTHER" id="PTHR31793:SF37">
    <property type="entry name" value="ACYL-COA THIOESTER HYDROLASE YBGC"/>
    <property type="match status" value="1"/>
</dbReference>
<accession>E4RSJ8</accession>
<reference evidence="3 4" key="2">
    <citation type="journal article" date="2011" name="Stand. Genomic Sci.">
        <title>Complete genome sequence of Leadbetterella byssophila type strain (4M15).</title>
        <authorList>
            <person name="Abt B."/>
            <person name="Teshima H."/>
            <person name="Lucas S."/>
            <person name="Lapidus A."/>
            <person name="Del Rio T.G."/>
            <person name="Nolan M."/>
            <person name="Tice H."/>
            <person name="Cheng J.F."/>
            <person name="Pitluck S."/>
            <person name="Liolios K."/>
            <person name="Pagani I."/>
            <person name="Ivanova N."/>
            <person name="Mavromatis K."/>
            <person name="Pati A."/>
            <person name="Tapia R."/>
            <person name="Han C."/>
            <person name="Goodwin L."/>
            <person name="Chen A."/>
            <person name="Palaniappan K."/>
            <person name="Land M."/>
            <person name="Hauser L."/>
            <person name="Chang Y.J."/>
            <person name="Jeffries C.D."/>
            <person name="Rohde M."/>
            <person name="Goker M."/>
            <person name="Tindall B.J."/>
            <person name="Detter J.C."/>
            <person name="Woyke T."/>
            <person name="Bristow J."/>
            <person name="Eisen J.A."/>
            <person name="Markowitz V."/>
            <person name="Hugenholtz P."/>
            <person name="Klenk H.P."/>
            <person name="Kyrpides N.C."/>
        </authorList>
    </citation>
    <scope>NUCLEOTIDE SEQUENCE [LARGE SCALE GENOMIC DNA]</scope>
    <source>
        <strain evidence="4">DSM 17132 / JCM 16389 / KACC 11308 / NBRC 106382 / 4M15</strain>
    </source>
</reference>
<evidence type="ECO:0000259" key="2">
    <source>
        <dbReference type="Pfam" id="PF01643"/>
    </source>
</evidence>
<evidence type="ECO:0000313" key="3">
    <source>
        <dbReference type="EMBL" id="ADQ18568.1"/>
    </source>
</evidence>
<dbReference type="KEGG" id="lby:Lbys_2906"/>
<keyword evidence="1" id="KW-0378">Hydrolase</keyword>
<dbReference type="GO" id="GO:0006633">
    <property type="term" value="P:fatty acid biosynthetic process"/>
    <property type="evidence" value="ECO:0007669"/>
    <property type="project" value="InterPro"/>
</dbReference>
<dbReference type="InterPro" id="IPR002864">
    <property type="entry name" value="Acyl-ACP_thioesterase_NHD"/>
</dbReference>
<keyword evidence="4" id="KW-1185">Reference proteome</keyword>
<dbReference type="OrthoDB" id="9801517at2"/>
<dbReference type="AlphaFoldDB" id="E4RSJ8"/>
<proteinExistence type="predicted"/>
<dbReference type="InterPro" id="IPR029069">
    <property type="entry name" value="HotDog_dom_sf"/>
</dbReference>
<gene>
    <name evidence="3" type="ordered locus">Lbys_2906</name>
</gene>
<name>E4RSJ8_LEAB4</name>
<dbReference type="RefSeq" id="WP_013409600.1">
    <property type="nucleotide sequence ID" value="NC_014655.1"/>
</dbReference>
<dbReference type="CDD" id="cd00586">
    <property type="entry name" value="4HBT"/>
    <property type="match status" value="1"/>
</dbReference>
<sequence>MKSYKYTLTVQEEDLDELLHVNNVVYLKYLQEAAIAHWNTLATEEIRDSIRWIVRKHEIEYLSSAGLGDNLEITTWVNTAEGVSSERAYEIRDEGKLLVKARTLWISVDPSSLKPKRISEKIKDILGVPGT</sequence>
<dbReference type="Proteomes" id="UP000007435">
    <property type="component" value="Chromosome"/>
</dbReference>
<evidence type="ECO:0000313" key="4">
    <source>
        <dbReference type="Proteomes" id="UP000007435"/>
    </source>
</evidence>
<dbReference type="Pfam" id="PF01643">
    <property type="entry name" value="Acyl-ACP_TE"/>
    <property type="match status" value="1"/>
</dbReference>
<organism evidence="3 4">
    <name type="scientific">Leadbetterella byssophila (strain DSM 17132 / JCM 16389 / KACC 11308 / NBRC 106382 / 4M15)</name>
    <dbReference type="NCBI Taxonomy" id="649349"/>
    <lineage>
        <taxon>Bacteria</taxon>
        <taxon>Pseudomonadati</taxon>
        <taxon>Bacteroidota</taxon>
        <taxon>Cytophagia</taxon>
        <taxon>Cytophagales</taxon>
        <taxon>Leadbetterellaceae</taxon>
        <taxon>Leadbetterella</taxon>
    </lineage>
</organism>
<dbReference type="InterPro" id="IPR050563">
    <property type="entry name" value="4-hydroxybenzoyl-CoA_TE"/>
</dbReference>
<dbReference type="GO" id="GO:0047617">
    <property type="term" value="F:fatty acyl-CoA hydrolase activity"/>
    <property type="evidence" value="ECO:0007669"/>
    <property type="project" value="TreeGrafter"/>
</dbReference>
<dbReference type="PANTHER" id="PTHR31793">
    <property type="entry name" value="4-HYDROXYBENZOYL-COA THIOESTERASE FAMILY MEMBER"/>
    <property type="match status" value="1"/>
</dbReference>
<dbReference type="EMBL" id="CP002305">
    <property type="protein sequence ID" value="ADQ18568.1"/>
    <property type="molecule type" value="Genomic_DNA"/>
</dbReference>
<feature type="domain" description="Acyl-ACP thioesterase N-terminal hotdog" evidence="2">
    <location>
        <begin position="5"/>
        <end position="124"/>
    </location>
</feature>
<dbReference type="eggNOG" id="COG0824">
    <property type="taxonomic scope" value="Bacteria"/>
</dbReference>
<evidence type="ECO:0000256" key="1">
    <source>
        <dbReference type="ARBA" id="ARBA00022801"/>
    </source>
</evidence>
<reference key="1">
    <citation type="submission" date="2010-11" db="EMBL/GenBank/DDBJ databases">
        <title>The complete genome of Leadbetterella byssophila DSM 17132.</title>
        <authorList>
            <consortium name="US DOE Joint Genome Institute (JGI-PGF)"/>
            <person name="Lucas S."/>
            <person name="Copeland A."/>
            <person name="Lapidus A."/>
            <person name="Glavina del Rio T."/>
            <person name="Dalin E."/>
            <person name="Tice H."/>
            <person name="Bruce D."/>
            <person name="Goodwin L."/>
            <person name="Pitluck S."/>
            <person name="Kyrpides N."/>
            <person name="Mavromatis K."/>
            <person name="Ivanova N."/>
            <person name="Teshima H."/>
            <person name="Brettin T."/>
            <person name="Detter J.C."/>
            <person name="Han C."/>
            <person name="Tapia R."/>
            <person name="Land M."/>
            <person name="Hauser L."/>
            <person name="Markowitz V."/>
            <person name="Cheng J.-F."/>
            <person name="Hugenholtz P."/>
            <person name="Woyke T."/>
            <person name="Wu D."/>
            <person name="Tindall B."/>
            <person name="Pomrenke H.G."/>
            <person name="Brambilla E."/>
            <person name="Klenk H.-P."/>
            <person name="Eisen J.A."/>
        </authorList>
    </citation>
    <scope>NUCLEOTIDE SEQUENCE [LARGE SCALE GENOMIC DNA]</scope>
    <source>
        <strain>DSM 17132</strain>
    </source>
</reference>
<protein>
    <submittedName>
        <fullName evidence="3">Thioesterase superfamily protein</fullName>
    </submittedName>
</protein>